<evidence type="ECO:0000313" key="2">
    <source>
        <dbReference type="EMBL" id="KRP99457.1"/>
    </source>
</evidence>
<accession>A0A0R3CWE3</accession>
<sequence length="78" mass="8265">MERNVIFKCPRTGMNVQHWIPGTASDAADTHVPVRCPACASLHFVNVASGKTLSEGIGRPRATTAPAGLGDRLDPSRP</sequence>
<gene>
    <name evidence="2" type="ORF">AOQ72_13135</name>
</gene>
<dbReference type="EMBL" id="LJYF01000012">
    <property type="protein sequence ID" value="KRP99457.1"/>
    <property type="molecule type" value="Genomic_DNA"/>
</dbReference>
<evidence type="ECO:0000313" key="3">
    <source>
        <dbReference type="Proteomes" id="UP000051380"/>
    </source>
</evidence>
<dbReference type="AlphaFoldDB" id="A0A0R3CWE3"/>
<name>A0A0R3CWE3_9BRAD</name>
<protein>
    <submittedName>
        <fullName evidence="2">Uncharacterized protein</fullName>
    </submittedName>
</protein>
<proteinExistence type="predicted"/>
<organism evidence="2 3">
    <name type="scientific">Bradyrhizobium yuanmingense</name>
    <dbReference type="NCBI Taxonomy" id="108015"/>
    <lineage>
        <taxon>Bacteria</taxon>
        <taxon>Pseudomonadati</taxon>
        <taxon>Pseudomonadota</taxon>
        <taxon>Alphaproteobacteria</taxon>
        <taxon>Hyphomicrobiales</taxon>
        <taxon>Nitrobacteraceae</taxon>
        <taxon>Bradyrhizobium</taxon>
    </lineage>
</organism>
<dbReference type="Proteomes" id="UP000051380">
    <property type="component" value="Unassembled WGS sequence"/>
</dbReference>
<comment type="caution">
    <text evidence="2">The sequence shown here is derived from an EMBL/GenBank/DDBJ whole genome shotgun (WGS) entry which is preliminary data.</text>
</comment>
<evidence type="ECO:0000256" key="1">
    <source>
        <dbReference type="SAM" id="MobiDB-lite"/>
    </source>
</evidence>
<feature type="region of interest" description="Disordered" evidence="1">
    <location>
        <begin position="54"/>
        <end position="78"/>
    </location>
</feature>
<reference evidence="2 3" key="1">
    <citation type="submission" date="2015-09" db="EMBL/GenBank/DDBJ databases">
        <title>Draft Genome Sequence of the Strain BR 3267 (Bradyrhizobium yuanmingense) recommended as inoculant for cowpea in Brazil.</title>
        <authorList>
            <person name="Simoes-Araujo J.L."/>
            <person name="Zilli J.E."/>
        </authorList>
    </citation>
    <scope>NUCLEOTIDE SEQUENCE [LARGE SCALE GENOMIC DNA]</scope>
    <source>
        <strain evidence="2 3">BR3267</strain>
    </source>
</reference>